<organism evidence="2 3">
    <name type="scientific">Bacillus cereus</name>
    <dbReference type="NCBI Taxonomy" id="1396"/>
    <lineage>
        <taxon>Bacteria</taxon>
        <taxon>Bacillati</taxon>
        <taxon>Bacillota</taxon>
        <taxon>Bacilli</taxon>
        <taxon>Bacillales</taxon>
        <taxon>Bacillaceae</taxon>
        <taxon>Bacillus</taxon>
        <taxon>Bacillus cereus group</taxon>
    </lineage>
</organism>
<feature type="chain" id="PRO_5040940111" evidence="1">
    <location>
        <begin position="27"/>
        <end position="870"/>
    </location>
</feature>
<dbReference type="Proteomes" id="UP000075476">
    <property type="component" value="Unassembled WGS sequence"/>
</dbReference>
<dbReference type="RefSeq" id="WP_061662370.1">
    <property type="nucleotide sequence ID" value="NZ_LOMO01000001.1"/>
</dbReference>
<dbReference type="EMBL" id="LOMO01000001">
    <property type="protein sequence ID" value="KXY51029.1"/>
    <property type="molecule type" value="Genomic_DNA"/>
</dbReference>
<proteinExistence type="predicted"/>
<dbReference type="AlphaFoldDB" id="A0A9X0MJN2"/>
<feature type="signal peptide" evidence="1">
    <location>
        <begin position="1"/>
        <end position="26"/>
    </location>
</feature>
<evidence type="ECO:0000313" key="3">
    <source>
        <dbReference type="Proteomes" id="UP000075476"/>
    </source>
</evidence>
<name>A0A9X0MJN2_BACCE</name>
<reference evidence="2 3" key="1">
    <citation type="submission" date="2015-12" db="EMBL/GenBank/DDBJ databases">
        <title>Bacillus cereus Group isolate.</title>
        <authorList>
            <person name="Kovac J."/>
        </authorList>
    </citation>
    <scope>NUCLEOTIDE SEQUENCE [LARGE SCALE GENOMIC DNA]</scope>
    <source>
        <strain evidence="2 3">FSL K6-0073</strain>
    </source>
</reference>
<evidence type="ECO:0000256" key="1">
    <source>
        <dbReference type="SAM" id="SignalP"/>
    </source>
</evidence>
<evidence type="ECO:0000313" key="2">
    <source>
        <dbReference type="EMBL" id="KXY51029.1"/>
    </source>
</evidence>
<keyword evidence="1" id="KW-0732">Signal</keyword>
<dbReference type="NCBIfam" id="NF047446">
    <property type="entry name" value="barrel_OmpL47"/>
    <property type="match status" value="1"/>
</dbReference>
<gene>
    <name evidence="2" type="ORF">AT268_31450</name>
</gene>
<sequence length="870" mass="99181">MRKYKAMIISALVTLGISSYPISAHAIDTFENKLVGSENSYLRRDVWGSSYWGSSNIREWLNSTDNVVKYTNLPPSSQKLGNTAYDMEPGFLTTFTKSEQEGIAVTNHRVHVNFHDANTGGKHGGGLQRPPAHVDNQSLLFQLPNIEREKMDYFYRNEKDKVFLLNIWEVYDYIQKRGLPLTKSISKSAKNKNSYFNDTIPWLTSTGYAEQASDNVSTVGWEDSATRISRAQEAKGVVPAIHLKPEYRLSNNMLAKDMKIGDDVKFGTYLGEELVWMVVNKSEDNYPLLITKEVIDIKPYDTPGDDSYLYSNYVRFEKGDVDITNEPFQMREEESDITPPVFEVLNREELNKRQNKQFVLKVKVQDSESGLDYVQLPNGNRIKTGEFEYTFAENKEYNFVSKDKAGNYRYSVVPIGNVNIPSKVEIKASTEGWTNKDVSVGISSTNDVGYEGTYKQDTRDSWLPMWQNFTTYKDKRVRITGNVEFINAKREPVNETIGVGFSYIYMGNVGSEYTLRRTWTRANNFKLIDLKGKGKVHFEEIFTIPGNYYKDLQPWTQIDVPHIDHDFTVEYSDLKYELLDNDDFQVDKITLPNGREVHQNAYRDTLSEEGTYVYKVLDNRGKETEKTVKVLIDKDNPVLNIEGIPNTFTNKEIELKLKASDSKSGVSRIELPNSSQTNQEEISYKIKTNGSYTFKVYDKAGNVTVKTIQINQIDITPPEVSTNVSISQNKKEGFIDVKATDSQSGVSEIVLPNGTKQREFSVQFKVDQNGVYPFVVFDNAGNRKEANIKVNGLEMPVSSGIQKIEYTLEGVINQGWTIYKEPFMIMNEGITTVKSRVYDKAGNISETNTRVVKIDKTKPNQNQIKIELTE</sequence>
<accession>A0A9X0MJN2</accession>
<dbReference type="InterPro" id="IPR058094">
    <property type="entry name" value="Ig-like_OmpL47-like"/>
</dbReference>
<protein>
    <submittedName>
        <fullName evidence="2">Uncharacterized protein</fullName>
    </submittedName>
</protein>
<comment type="caution">
    <text evidence="2">The sequence shown here is derived from an EMBL/GenBank/DDBJ whole genome shotgun (WGS) entry which is preliminary data.</text>
</comment>